<evidence type="ECO:0000256" key="8">
    <source>
        <dbReference type="ARBA" id="ARBA00023136"/>
    </source>
</evidence>
<evidence type="ECO:0000256" key="7">
    <source>
        <dbReference type="ARBA" id="ARBA00022989"/>
    </source>
</evidence>
<comment type="subcellular location">
    <subcellularLocation>
        <location evidence="2 10">Cell membrane</location>
        <topology evidence="2 10">Multi-pass membrane protein</topology>
    </subcellularLocation>
</comment>
<evidence type="ECO:0000256" key="10">
    <source>
        <dbReference type="RuleBase" id="RU366035"/>
    </source>
</evidence>
<evidence type="ECO:0000313" key="13">
    <source>
        <dbReference type="Proteomes" id="UP000308133"/>
    </source>
</evidence>
<dbReference type="PANTHER" id="PTHR31030">
    <property type="entry name" value="PLASMA MEMBRANE FUSION PROTEIN PRM1"/>
    <property type="match status" value="1"/>
</dbReference>
<keyword evidence="8 10" id="KW-0472">Membrane</keyword>
<protein>
    <recommendedName>
        <fullName evidence="10">Plasma membrane fusion protein PRM1</fullName>
    </recommendedName>
</protein>
<comment type="function">
    <text evidence="1 10">Involved in cell fusion during mating by stabilizing the plasma membrane fusion event.</text>
</comment>
<keyword evidence="7 10" id="KW-1133">Transmembrane helix</keyword>
<keyword evidence="6 10" id="KW-0184">Conjugation</keyword>
<comment type="similarity">
    <text evidence="3 10">Belongs to the PRM1 family.</text>
</comment>
<feature type="transmembrane region" description="Helical" evidence="10">
    <location>
        <begin position="163"/>
        <end position="187"/>
    </location>
</feature>
<feature type="transmembrane region" description="Helical" evidence="10">
    <location>
        <begin position="80"/>
        <end position="98"/>
    </location>
</feature>
<evidence type="ECO:0000313" key="12">
    <source>
        <dbReference type="EMBL" id="TKX24074.1"/>
    </source>
</evidence>
<dbReference type="GO" id="GO:0043332">
    <property type="term" value="C:mating projection tip"/>
    <property type="evidence" value="ECO:0007669"/>
    <property type="project" value="UniProtKB-UniRule"/>
</dbReference>
<evidence type="ECO:0000256" key="5">
    <source>
        <dbReference type="ARBA" id="ARBA00022692"/>
    </source>
</evidence>
<proteinExistence type="inferred from homology"/>
<feature type="region of interest" description="Disordered" evidence="11">
    <location>
        <begin position="20"/>
        <end position="39"/>
    </location>
</feature>
<feature type="transmembrane region" description="Helical" evidence="10">
    <location>
        <begin position="631"/>
        <end position="657"/>
    </location>
</feature>
<organism evidence="12 13">
    <name type="scientific">Elsinoe australis</name>
    <dbReference type="NCBI Taxonomy" id="40998"/>
    <lineage>
        <taxon>Eukaryota</taxon>
        <taxon>Fungi</taxon>
        <taxon>Dikarya</taxon>
        <taxon>Ascomycota</taxon>
        <taxon>Pezizomycotina</taxon>
        <taxon>Dothideomycetes</taxon>
        <taxon>Dothideomycetidae</taxon>
        <taxon>Myriangiales</taxon>
        <taxon>Elsinoaceae</taxon>
        <taxon>Elsinoe</taxon>
    </lineage>
</organism>
<evidence type="ECO:0000256" key="4">
    <source>
        <dbReference type="ARBA" id="ARBA00022475"/>
    </source>
</evidence>
<evidence type="ECO:0000256" key="2">
    <source>
        <dbReference type="ARBA" id="ARBA00004651"/>
    </source>
</evidence>
<dbReference type="Proteomes" id="UP000308133">
    <property type="component" value="Unassembled WGS sequence"/>
</dbReference>
<dbReference type="GO" id="GO:0032220">
    <property type="term" value="P:plasma membrane fusion involved in cytogamy"/>
    <property type="evidence" value="ECO:0007669"/>
    <property type="project" value="TreeGrafter"/>
</dbReference>
<dbReference type="InterPro" id="IPR026777">
    <property type="entry name" value="PRM1"/>
</dbReference>
<name>A0A4U7B7H4_9PEZI</name>
<dbReference type="AlphaFoldDB" id="A0A4U7B7H4"/>
<feature type="transmembrane region" description="Helical" evidence="10">
    <location>
        <begin position="434"/>
        <end position="455"/>
    </location>
</feature>
<evidence type="ECO:0000256" key="1">
    <source>
        <dbReference type="ARBA" id="ARBA00002512"/>
    </source>
</evidence>
<dbReference type="EMBL" id="PTQR01000047">
    <property type="protein sequence ID" value="TKX24074.1"/>
    <property type="molecule type" value="Genomic_DNA"/>
</dbReference>
<keyword evidence="9" id="KW-0325">Glycoprotein</keyword>
<keyword evidence="4 10" id="KW-1003">Cell membrane</keyword>
<dbReference type="GO" id="GO:0005886">
    <property type="term" value="C:plasma membrane"/>
    <property type="evidence" value="ECO:0007669"/>
    <property type="project" value="UniProtKB-SubCell"/>
</dbReference>
<evidence type="ECO:0000256" key="6">
    <source>
        <dbReference type="ARBA" id="ARBA00022971"/>
    </source>
</evidence>
<reference evidence="12 13" key="1">
    <citation type="submission" date="2018-02" db="EMBL/GenBank/DDBJ databases">
        <title>Draft genome sequences of Elsinoe sp., causing black scab on jojoba.</title>
        <authorList>
            <person name="Stodart B."/>
            <person name="Jeffress S."/>
            <person name="Ash G."/>
            <person name="Arun Chinnappa K."/>
        </authorList>
    </citation>
    <scope>NUCLEOTIDE SEQUENCE [LARGE SCALE GENOMIC DNA]</scope>
    <source>
        <strain evidence="12 13">Hillstone_2</strain>
    </source>
</reference>
<accession>A0A4U7B7H4</accession>
<feature type="compositionally biased region" description="Polar residues" evidence="11">
    <location>
        <begin position="762"/>
        <end position="771"/>
    </location>
</feature>
<feature type="region of interest" description="Disordered" evidence="11">
    <location>
        <begin position="751"/>
        <end position="797"/>
    </location>
</feature>
<evidence type="ECO:0000256" key="9">
    <source>
        <dbReference type="ARBA" id="ARBA00023180"/>
    </source>
</evidence>
<gene>
    <name evidence="12" type="ORF">C1H76_3642</name>
</gene>
<feature type="transmembrane region" description="Helical" evidence="10">
    <location>
        <begin position="349"/>
        <end position="367"/>
    </location>
</feature>
<evidence type="ECO:0000256" key="3">
    <source>
        <dbReference type="ARBA" id="ARBA00010780"/>
    </source>
</evidence>
<keyword evidence="5 10" id="KW-0812">Transmembrane</keyword>
<sequence length="797" mass="87159">MPNMPNLLDRHFPRFKSATSAENQQKSFPVAPPSPSAGGHEMRDYYAAREISRPFFLSSSHPSPYLGLRARLSQIWINRWTILLLLVLVRTLLAIASLDDNLDSARDKALSACTSVENVGSAMASMPHYLSGGVNELTADGIDKAVNGLMHMLTLSVTGVQEMVVFIINLLISTYVCLITFVVAGSLHMAIEVAEKVGDFLNSTAKEVGKDLAGAADGFQNTMNSFLNGIDNVGDFFTGKDTPPPKIDLTSEINRLNAMQLPVGYDEGLMKLNNSIPTFKEVQNFTNNAIRFPFEEVKKLLNESLPTYKMNRTMFPVPRKEQLTFCSDSNGINDFFDDLAEIEHLARKIFIGVLLAAAILVCVPMAYREIRRWRLMEERASLVKKEAVDNMDAVYLVSRPYTSSAGLTLASKCTSPRRKAAVRWSVAYATTVPALFVLSLAIAGLLGCLCQYILLKTIEKEVPGLTDQVGAFADKVVLQLNNASEQWAIGTNDVVNATNVKINEDVFGWVNTTTGALNNTLNTFVDGMMEGLNVTFGGTPLYDPVLEVLNCLVLLKVQGISKALTWVSNNAYITFPLMPVDTFSLGALDSMSENGNNSLLATGPASGASDEISEAVLKVTRKLYSAVREEAIISTCILIIWFIIVLIGVVRSAFLLLRGGDLNSNGSVSPQHKQDLNGFFPDNTIAMSHAPSYDQSTTKSTDSDANKYYGQAYTLDRKPIPTFQVDRPSSPIISPPYPHDEKVGMVGVQNVESATHRPETARASSYGNLAVTTPIDPTPQSKIYYTHGPQDPFADPR</sequence>
<evidence type="ECO:0000256" key="11">
    <source>
        <dbReference type="SAM" id="MobiDB-lite"/>
    </source>
</evidence>
<dbReference type="PANTHER" id="PTHR31030:SF1">
    <property type="entry name" value="PLASMA MEMBRANE FUSION PROTEIN PRM1"/>
    <property type="match status" value="1"/>
</dbReference>
<comment type="caution">
    <text evidence="12">The sequence shown here is derived from an EMBL/GenBank/DDBJ whole genome shotgun (WGS) entry which is preliminary data.</text>
</comment>